<dbReference type="EMBL" id="JBBNAG010000013">
    <property type="protein sequence ID" value="KAK9083825.1"/>
    <property type="molecule type" value="Genomic_DNA"/>
</dbReference>
<dbReference type="Proteomes" id="UP001419268">
    <property type="component" value="Unassembled WGS sequence"/>
</dbReference>
<feature type="region of interest" description="Disordered" evidence="1">
    <location>
        <begin position="1"/>
        <end position="41"/>
    </location>
</feature>
<protein>
    <submittedName>
        <fullName evidence="2">Uncharacterized protein</fullName>
    </submittedName>
</protein>
<organism evidence="2 3">
    <name type="scientific">Stephania cephalantha</name>
    <dbReference type="NCBI Taxonomy" id="152367"/>
    <lineage>
        <taxon>Eukaryota</taxon>
        <taxon>Viridiplantae</taxon>
        <taxon>Streptophyta</taxon>
        <taxon>Embryophyta</taxon>
        <taxon>Tracheophyta</taxon>
        <taxon>Spermatophyta</taxon>
        <taxon>Magnoliopsida</taxon>
        <taxon>Ranunculales</taxon>
        <taxon>Menispermaceae</taxon>
        <taxon>Menispermoideae</taxon>
        <taxon>Cissampelideae</taxon>
        <taxon>Stephania</taxon>
    </lineage>
</organism>
<gene>
    <name evidence="2" type="ORF">Scep_030296</name>
</gene>
<proteinExistence type="predicted"/>
<evidence type="ECO:0000256" key="1">
    <source>
        <dbReference type="SAM" id="MobiDB-lite"/>
    </source>
</evidence>
<dbReference type="AlphaFoldDB" id="A0AAP0E268"/>
<evidence type="ECO:0000313" key="3">
    <source>
        <dbReference type="Proteomes" id="UP001419268"/>
    </source>
</evidence>
<feature type="region of interest" description="Disordered" evidence="1">
    <location>
        <begin position="58"/>
        <end position="81"/>
    </location>
</feature>
<evidence type="ECO:0000313" key="2">
    <source>
        <dbReference type="EMBL" id="KAK9083825.1"/>
    </source>
</evidence>
<comment type="caution">
    <text evidence="2">The sequence shown here is derived from an EMBL/GenBank/DDBJ whole genome shotgun (WGS) entry which is preliminary data.</text>
</comment>
<name>A0AAP0E268_9MAGN</name>
<keyword evidence="3" id="KW-1185">Reference proteome</keyword>
<reference evidence="2 3" key="1">
    <citation type="submission" date="2024-01" db="EMBL/GenBank/DDBJ databases">
        <title>Genome assemblies of Stephania.</title>
        <authorList>
            <person name="Yang L."/>
        </authorList>
    </citation>
    <scope>NUCLEOTIDE SEQUENCE [LARGE SCALE GENOMIC DNA]</scope>
    <source>
        <strain evidence="2">JXDWG</strain>
        <tissue evidence="2">Leaf</tissue>
    </source>
</reference>
<feature type="compositionally biased region" description="Basic and acidic residues" evidence="1">
    <location>
        <begin position="1"/>
        <end position="10"/>
    </location>
</feature>
<accession>A0AAP0E268</accession>
<sequence length="298" mass="34253">MAKSTQEKGETSTLTGSGLMKKRSSNTTPTRRSVEMKLDVPQASVRSSARLRMVGEFRHSLPPNSPTTPINVDGDKKADTHRREVRLMDSRACRRDLSTLHASFIGQKIFRTRRLDFDLFDRIWVWVRSFFHRMEWDGFMNTKEPLCERIGSGSFSRMTFYDVFLVWSILTGNSMDFAYIIVRHMLKASMDPQSALPYGNHLGKLFATVGLASLTPPRTGRDKNQNVDMIGVCSLLNMNCEFIFGDWVLVKMKKNESKKIRQRRVRRSIVRAMNYGDKGKDVAIDTTTEDEFEDNDMK</sequence>